<evidence type="ECO:0000313" key="2">
    <source>
        <dbReference type="Proteomes" id="UP000306509"/>
    </source>
</evidence>
<proteinExistence type="predicted"/>
<dbReference type="EMBL" id="QGQD01000093">
    <property type="protein sequence ID" value="TLC98489.1"/>
    <property type="molecule type" value="Genomic_DNA"/>
</dbReference>
<organism evidence="1 2">
    <name type="scientific">Robinsoniella peoriensis</name>
    <dbReference type="NCBI Taxonomy" id="180332"/>
    <lineage>
        <taxon>Bacteria</taxon>
        <taxon>Bacillati</taxon>
        <taxon>Bacillota</taxon>
        <taxon>Clostridia</taxon>
        <taxon>Lachnospirales</taxon>
        <taxon>Lachnospiraceae</taxon>
        <taxon>Robinsoniella</taxon>
    </lineage>
</organism>
<sequence length="438" mass="49948">MPNREKDNVIKNKKINIGIGFVTGRKNFRKVVRSYLNDWKDSQTIDIKKYALHLFVAYDLKFTNTELSDYQIVDEEILDLIDSVHYLGKAAIANEASALVSKKILSVRDAKLIFGEGYAMKRNAVLYFAMLNKMDELIFLDDDEYPIANVQMGESLMWVGQSVLESHIQNIKGSDMTNGCHCGYISPIPKISFDENFTEHDFQIFIEAISNDIINWESVREKMENGGVTYADIGKIDHGVVSEVKEKNGMKFISGANLGINLKDPDKLFPFYNPPGARGEDTFLSTCIGENIITRIPCYTFHDGFSAYGSLLSGALPNELKAMKSNGGSISKRFLKASIGWVRYKPLLLYITQRAKYEDAMENIEKSLKFTIPKICKHFGNDDFYVLLEELDFFRKHVVEHYQDFENTKQAWMRIMHSMTLNKVLTTVDCNLELSESV</sequence>
<protein>
    <submittedName>
        <fullName evidence="1">Uncharacterized protein</fullName>
    </submittedName>
</protein>
<evidence type="ECO:0000313" key="1">
    <source>
        <dbReference type="EMBL" id="TLC98489.1"/>
    </source>
</evidence>
<dbReference type="AlphaFoldDB" id="A0A4U8Q1B8"/>
<dbReference type="Proteomes" id="UP000306509">
    <property type="component" value="Unassembled WGS sequence"/>
</dbReference>
<dbReference type="RefSeq" id="WP_201278807.1">
    <property type="nucleotide sequence ID" value="NZ_QGQD01000093.1"/>
</dbReference>
<dbReference type="STRING" id="180332.GCA_000797495_01992"/>
<keyword evidence="2" id="KW-1185">Reference proteome</keyword>
<gene>
    <name evidence="1" type="ORF">DSM106044_04717</name>
</gene>
<accession>A0A4U8Q1B8</accession>
<comment type="caution">
    <text evidence="1">The sequence shown here is derived from an EMBL/GenBank/DDBJ whole genome shotgun (WGS) entry which is preliminary data.</text>
</comment>
<reference evidence="1 2" key="1">
    <citation type="journal article" date="2019" name="Anaerobe">
        <title>Detection of Robinsoniella peoriensis in multiple bone samples of a trauma patient.</title>
        <authorList>
            <person name="Schrottner P."/>
            <person name="Hartwich K."/>
            <person name="Bunk B."/>
            <person name="Schober I."/>
            <person name="Helbig S."/>
            <person name="Rudolph W.W."/>
            <person name="Gunzer F."/>
        </authorList>
    </citation>
    <scope>NUCLEOTIDE SEQUENCE [LARGE SCALE GENOMIC DNA]</scope>
    <source>
        <strain evidence="1 2">DSM 106044</strain>
    </source>
</reference>
<name>A0A4U8Q1B8_9FIRM</name>